<feature type="compositionally biased region" description="Basic and acidic residues" evidence="1">
    <location>
        <begin position="1"/>
        <end position="17"/>
    </location>
</feature>
<evidence type="ECO:0000256" key="1">
    <source>
        <dbReference type="SAM" id="MobiDB-lite"/>
    </source>
</evidence>
<dbReference type="AlphaFoldDB" id="A0A803P9I1"/>
<organism evidence="2 3">
    <name type="scientific">Cannabis sativa</name>
    <name type="common">Hemp</name>
    <name type="synonym">Marijuana</name>
    <dbReference type="NCBI Taxonomy" id="3483"/>
    <lineage>
        <taxon>Eukaryota</taxon>
        <taxon>Viridiplantae</taxon>
        <taxon>Streptophyta</taxon>
        <taxon>Embryophyta</taxon>
        <taxon>Tracheophyta</taxon>
        <taxon>Spermatophyta</taxon>
        <taxon>Magnoliopsida</taxon>
        <taxon>eudicotyledons</taxon>
        <taxon>Gunneridae</taxon>
        <taxon>Pentapetalae</taxon>
        <taxon>rosids</taxon>
        <taxon>fabids</taxon>
        <taxon>Rosales</taxon>
        <taxon>Cannabaceae</taxon>
        <taxon>Cannabis</taxon>
    </lineage>
</organism>
<sequence>MVDHNKNDNSRPEETTHRPRKVPMGSQRPPPSGTTRSRKSQGGAATTTIFVDTITFSVAMTRVVVASRLAALTTLLITVADVWREGYLEQPHGDHGVPP</sequence>
<dbReference type="EnsemblPlants" id="evm.model.03.562">
    <property type="protein sequence ID" value="cds.evm.model.03.562"/>
    <property type="gene ID" value="evm.TU.03.562"/>
</dbReference>
<evidence type="ECO:0000313" key="3">
    <source>
        <dbReference type="Proteomes" id="UP000596661"/>
    </source>
</evidence>
<proteinExistence type="predicted"/>
<accession>A0A803P9I1</accession>
<dbReference type="Gramene" id="evm.model.03.562">
    <property type="protein sequence ID" value="cds.evm.model.03.562"/>
    <property type="gene ID" value="evm.TU.03.562"/>
</dbReference>
<name>A0A803P9I1_CANSA</name>
<dbReference type="Proteomes" id="UP000596661">
    <property type="component" value="Chromosome 3"/>
</dbReference>
<protein>
    <submittedName>
        <fullName evidence="2">Uncharacterized protein</fullName>
    </submittedName>
</protein>
<evidence type="ECO:0000313" key="2">
    <source>
        <dbReference type="EnsemblPlants" id="cds.evm.model.03.562"/>
    </source>
</evidence>
<reference evidence="2" key="2">
    <citation type="submission" date="2021-03" db="UniProtKB">
        <authorList>
            <consortium name="EnsemblPlants"/>
        </authorList>
    </citation>
    <scope>IDENTIFICATION</scope>
</reference>
<feature type="region of interest" description="Disordered" evidence="1">
    <location>
        <begin position="1"/>
        <end position="45"/>
    </location>
</feature>
<dbReference type="EMBL" id="UZAU01000261">
    <property type="status" value="NOT_ANNOTATED_CDS"/>
    <property type="molecule type" value="Genomic_DNA"/>
</dbReference>
<reference evidence="2" key="1">
    <citation type="submission" date="2018-11" db="EMBL/GenBank/DDBJ databases">
        <authorList>
            <person name="Grassa J C."/>
        </authorList>
    </citation>
    <scope>NUCLEOTIDE SEQUENCE [LARGE SCALE GENOMIC DNA]</scope>
</reference>
<keyword evidence="3" id="KW-1185">Reference proteome</keyword>